<dbReference type="EMBL" id="JAAAPX010000038">
    <property type="protein sequence ID" value="KAF4238478.1"/>
    <property type="molecule type" value="Genomic_DNA"/>
</dbReference>
<dbReference type="FunFam" id="1.20.1720.10:FF:000024">
    <property type="entry name" value="MFS multidrug transporter, putative"/>
    <property type="match status" value="1"/>
</dbReference>
<evidence type="ECO:0000256" key="6">
    <source>
        <dbReference type="ARBA" id="ARBA00023015"/>
    </source>
</evidence>
<dbReference type="Pfam" id="PF00172">
    <property type="entry name" value="Zn_clus"/>
    <property type="match status" value="1"/>
</dbReference>
<dbReference type="SUPFAM" id="SSF103473">
    <property type="entry name" value="MFS general substrate transporter"/>
    <property type="match status" value="1"/>
</dbReference>
<dbReference type="GO" id="GO:0000981">
    <property type="term" value="F:DNA-binding transcription factor activity, RNA polymerase II-specific"/>
    <property type="evidence" value="ECO:0007669"/>
    <property type="project" value="InterPro"/>
</dbReference>
<feature type="transmembrane region" description="Helical" evidence="13">
    <location>
        <begin position="127"/>
        <end position="145"/>
    </location>
</feature>
<dbReference type="InterPro" id="IPR001680">
    <property type="entry name" value="WD40_rpt"/>
</dbReference>
<evidence type="ECO:0000256" key="2">
    <source>
        <dbReference type="ARBA" id="ARBA00022574"/>
    </source>
</evidence>
<keyword evidence="10" id="KW-0539">Nucleus</keyword>
<dbReference type="CDD" id="cd17502">
    <property type="entry name" value="MFS_Azr1_MDR_like"/>
    <property type="match status" value="1"/>
</dbReference>
<keyword evidence="2 11" id="KW-0853">WD repeat</keyword>
<dbReference type="InterPro" id="IPR036259">
    <property type="entry name" value="MFS_trans_sf"/>
</dbReference>
<name>A0A8H4H7S5_9EURO</name>
<dbReference type="GO" id="GO:0003677">
    <property type="term" value="F:DNA binding"/>
    <property type="evidence" value="ECO:0007669"/>
    <property type="project" value="UniProtKB-KW"/>
</dbReference>
<dbReference type="Gene3D" id="1.20.1720.10">
    <property type="entry name" value="Multidrug resistance protein D"/>
    <property type="match status" value="1"/>
</dbReference>
<keyword evidence="6" id="KW-0805">Transcription regulation</keyword>
<dbReference type="SMART" id="SM00320">
    <property type="entry name" value="WD40"/>
    <property type="match status" value="4"/>
</dbReference>
<keyword evidence="8 13" id="KW-0472">Membrane</keyword>
<keyword evidence="7" id="KW-0238">DNA-binding</keyword>
<evidence type="ECO:0000256" key="12">
    <source>
        <dbReference type="SAM" id="MobiDB-lite"/>
    </source>
</evidence>
<dbReference type="PROSITE" id="PS50850">
    <property type="entry name" value="MFS"/>
    <property type="match status" value="1"/>
</dbReference>
<dbReference type="GO" id="GO:0008270">
    <property type="term" value="F:zinc ion binding"/>
    <property type="evidence" value="ECO:0007669"/>
    <property type="project" value="InterPro"/>
</dbReference>
<feature type="repeat" description="WD" evidence="11">
    <location>
        <begin position="1359"/>
        <end position="1400"/>
    </location>
</feature>
<feature type="compositionally biased region" description="Low complexity" evidence="12">
    <location>
        <begin position="1726"/>
        <end position="1737"/>
    </location>
</feature>
<dbReference type="FunFam" id="1.20.1250.20:FF:000565">
    <property type="entry name" value="MFS multidrug transporter, putative"/>
    <property type="match status" value="1"/>
</dbReference>
<feature type="domain" description="Zn(2)-C6 fungal-type" evidence="14">
    <location>
        <begin position="738"/>
        <end position="768"/>
    </location>
</feature>
<feature type="transmembrane region" description="Helical" evidence="13">
    <location>
        <begin position="487"/>
        <end position="509"/>
    </location>
</feature>
<evidence type="ECO:0000256" key="11">
    <source>
        <dbReference type="PROSITE-ProRule" id="PRU00221"/>
    </source>
</evidence>
<reference evidence="16" key="2">
    <citation type="submission" date="2020-04" db="EMBL/GenBank/DDBJ databases">
        <authorList>
            <person name="Santos R.A.C."/>
            <person name="Steenwyk J.L."/>
            <person name="Rivero-Menendez O."/>
            <person name="Mead M.E."/>
            <person name="Silva L.P."/>
            <person name="Bastos R.W."/>
            <person name="Alastruey-Izquierdo A."/>
            <person name="Goldman G.H."/>
            <person name="Rokas A."/>
        </authorList>
    </citation>
    <scope>NUCLEOTIDE SEQUENCE</scope>
    <source>
        <strain evidence="16">CNM-CM6805</strain>
    </source>
</reference>
<dbReference type="Pfam" id="PF07690">
    <property type="entry name" value="MFS_1"/>
    <property type="match status" value="1"/>
</dbReference>
<reference evidence="16" key="1">
    <citation type="journal article" date="2020" name="bioRxiv">
        <title>Genomic and phenotypic heterogeneity of clinical isolates of the human pathogens Aspergillus fumigatus, Aspergillus lentulus and Aspergillus fumigatiaffinis.</title>
        <authorList>
            <person name="dos Santos R.A.C."/>
            <person name="Steenwyk J.L."/>
            <person name="Rivero-Menendez O."/>
            <person name="Mead M.E."/>
            <person name="Silva L.P."/>
            <person name="Bastos R.W."/>
            <person name="Alastruey-Izquierdo A."/>
            <person name="Goldman G.H."/>
            <person name="Rokas A."/>
        </authorList>
    </citation>
    <scope>NUCLEOTIDE SEQUENCE</scope>
    <source>
        <strain evidence="16">CNM-CM6805</strain>
    </source>
</reference>
<feature type="region of interest" description="Disordered" evidence="12">
    <location>
        <begin position="1"/>
        <end position="32"/>
    </location>
</feature>
<organism evidence="16 17">
    <name type="scientific">Aspergillus fumigatiaffinis</name>
    <dbReference type="NCBI Taxonomy" id="340414"/>
    <lineage>
        <taxon>Eukaryota</taxon>
        <taxon>Fungi</taxon>
        <taxon>Dikarya</taxon>
        <taxon>Ascomycota</taxon>
        <taxon>Pezizomycotina</taxon>
        <taxon>Eurotiomycetes</taxon>
        <taxon>Eurotiomycetidae</taxon>
        <taxon>Eurotiales</taxon>
        <taxon>Aspergillaceae</taxon>
        <taxon>Aspergillus</taxon>
        <taxon>Aspergillus subgen. Fumigati</taxon>
    </lineage>
</organism>
<dbReference type="InterPro" id="IPR011701">
    <property type="entry name" value="MFS"/>
</dbReference>
<dbReference type="PROSITE" id="PS50082">
    <property type="entry name" value="WD_REPEATS_2"/>
    <property type="match status" value="2"/>
</dbReference>
<feature type="transmembrane region" description="Helical" evidence="13">
    <location>
        <begin position="195"/>
        <end position="214"/>
    </location>
</feature>
<feature type="transmembrane region" description="Helical" evidence="13">
    <location>
        <begin position="281"/>
        <end position="301"/>
    </location>
</feature>
<feature type="region of interest" description="Disordered" evidence="12">
    <location>
        <begin position="654"/>
        <end position="729"/>
    </location>
</feature>
<keyword evidence="3 13" id="KW-0812">Transmembrane</keyword>
<feature type="region of interest" description="Disordered" evidence="12">
    <location>
        <begin position="1724"/>
        <end position="1754"/>
    </location>
</feature>
<dbReference type="GO" id="GO:0000329">
    <property type="term" value="C:fungal-type vacuole membrane"/>
    <property type="evidence" value="ECO:0007669"/>
    <property type="project" value="TreeGrafter"/>
</dbReference>
<dbReference type="SMART" id="SM00066">
    <property type="entry name" value="GAL4"/>
    <property type="match status" value="1"/>
</dbReference>
<feature type="compositionally biased region" description="Acidic residues" evidence="12">
    <location>
        <begin position="694"/>
        <end position="705"/>
    </location>
</feature>
<sequence>MTVAQGPGGTPPPPQRERPDIDEHTPLLKTESSHRLLYSNAGSYSALDESDDAVSTSTASPAEDEEALLNLTRVSSLPQGLDIEPSLEHIPPVPIAHKGASADPENCSALQKDDYASRFIGVSPMRFWLIFSGILLGYVIGFFDSTLMASSHPVITSHFHASNSASWLSTAFLLTSTAFLPLFGRISDTFGRRPVYLFAIGIFFVTTAWCAAAQSIGSFIAARAVCGLGAGGVFSMGMILSSDLVRIEYRGLYQSYINLALGIGGCLGLAFGGFLCDHVGWRGAFFVQLPFIFVYFIVAAWTTPADLGLKRANVDRMSVSQLVRSIDLTGSFILVVTVTALIMGLNLGGNVFAWTHPLVISSLALSIVLAVVFVRYERNVERAVMPISLLSKQPRASLIFGNFFGSISINTMIFNAPLYFQAVKLASPTDSGLKLVAATLAVTVSSVSTGFLITWTKRLKPTMLIGGLFLLIGGCAAALIGKDTPDLVAMICVSLSSLGQGFSFPTLMVSVLATSAQEEQAVATTTLGLFRNLGSVMGVATSSWIFQNTLVYQLDELVTGPDKESVILLVRKSVQAIANLDPMHQQQVIEAYAAALRVTFFSAAIWGAIMFMMHIRIRLPRLRDCTTLETPAQWLQHNGPARLDMASVGNTAFPQSKRNISIDPRSREWNADSDNIDSNTPDPELLSGQAPQDDAPDTSLFEESEVPTSTNSPASTPRVLSKRRKRIVSGKPKRVRTGCLTCRERHLKCDETSHRCQNCRKSGRICRRGVRLNFIDTQTVAPPHCIPRPPGASVTFRDESRVIASEYVGGAERYPPPGMEPPLELALQSEYPSLISPPIPLSSMDSMSSLFGVTQVPLPDQSGNFNGHALSADYSVFPDQSASYAPFKSAKVGAKNSNDRVYLNDPEDILLLRVFVEEVGLWMDSMDAVKHFTEILPFHALEEPMLLKAFMACGARHLHLVNPAYGEEKATYFHDIASRDLLHSLQDPDRDSALCATTAVVLNVYELMSSRSIQDMNHIAGARALIKECHWDARSPGLGGACFWLNVGMELLICMRYNWALAWDPDTWGVKMTMDPAEPSIAGNEEMWTHRMVYICAKVANFRSSVSHSQASNSSPNNFLEEWNTYNDWCDQWAKAAPRSMMPVGYLHPWQTRSKSQFPEIWLIKRSAIVARLFYHVSRLMLARLHLSQSEFSPEMEHMQQLHAHDICGIVAHVKDRGLAGLSIQFLAVAAECLVTKEAQEEVIKILDRIVKETGWRADHIRNDLQQAWGWQIPHQQEVSSVSTETISLFDGHNPLHAPDTAELRCPPGAINPIMAYADFSMENHPYQEYYVAPHHPIHDFSDYANQVVRPPATPLYILRGHAAPIHALHLFNQNLRLISADADGWTVVWDLVMKRPVASWKAHEGAILEAKGFSSAARAETDVYTHGRDHKLRVWRFRRQDEEVLQKTLPVDIGEGPQANTASQPWLMHSLPVNALNFCAFSLLFLRESACADNNQDANATEGPANATSQDAPRSPALIAVPNALNSGAIDLFHLPLERRVCTIPADTTTDTGMVMAAHLFTGPPGDLYVASAYEDGHVMLFARRGLVKEQDILQGTTASWKWEKLYACRPHSQPVLSIDVFPLGNYFLSSSADALLVKHPIPRLGDGGHPSTNRPEEAVLKTVNTKHAGQQGIRIRSDGKIFATAGWDSRIRVYSCKTMKELAVLKWHKEGCYTIGFAEVPAGSKSSDSPTDDSSAGGVGNDSHDSGQQVTTRGDNAYTHAAVQHQRNKKVQTTHWLAAGSKDGKISLWDIY</sequence>
<dbReference type="InterPro" id="IPR036322">
    <property type="entry name" value="WD40_repeat_dom_sf"/>
</dbReference>
<proteinExistence type="predicted"/>
<dbReference type="InterPro" id="IPR001138">
    <property type="entry name" value="Zn2Cys6_DnaBD"/>
</dbReference>
<evidence type="ECO:0000256" key="3">
    <source>
        <dbReference type="ARBA" id="ARBA00022692"/>
    </source>
</evidence>
<dbReference type="OrthoDB" id="4078573at2759"/>
<evidence type="ECO:0000259" key="15">
    <source>
        <dbReference type="PROSITE" id="PS50850"/>
    </source>
</evidence>
<dbReference type="GO" id="GO:0015174">
    <property type="term" value="F:basic amino acid transmembrane transporter activity"/>
    <property type="evidence" value="ECO:0007669"/>
    <property type="project" value="TreeGrafter"/>
</dbReference>
<keyword evidence="4" id="KW-0677">Repeat</keyword>
<evidence type="ECO:0000256" key="10">
    <source>
        <dbReference type="ARBA" id="ARBA00023242"/>
    </source>
</evidence>
<feature type="transmembrane region" description="Helical" evidence="13">
    <location>
        <begin position="220"/>
        <end position="240"/>
    </location>
</feature>
<keyword evidence="9" id="KW-0804">Transcription</keyword>
<evidence type="ECO:0000259" key="14">
    <source>
        <dbReference type="PROSITE" id="PS50048"/>
    </source>
</evidence>
<dbReference type="InterPro" id="IPR015943">
    <property type="entry name" value="WD40/YVTN_repeat-like_dom_sf"/>
</dbReference>
<dbReference type="PROSITE" id="PS00678">
    <property type="entry name" value="WD_REPEATS_1"/>
    <property type="match status" value="2"/>
</dbReference>
<protein>
    <submittedName>
        <fullName evidence="16">Uncharacterized protein</fullName>
    </submittedName>
</protein>
<dbReference type="InterPro" id="IPR020846">
    <property type="entry name" value="MFS_dom"/>
</dbReference>
<dbReference type="Gene3D" id="2.130.10.10">
    <property type="entry name" value="YVTN repeat-like/Quinoprotein amine dehydrogenase"/>
    <property type="match status" value="3"/>
</dbReference>
<dbReference type="CDD" id="cd00067">
    <property type="entry name" value="GAL4"/>
    <property type="match status" value="1"/>
</dbReference>
<comment type="subcellular location">
    <subcellularLocation>
        <location evidence="1">Membrane</location>
        <topology evidence="1">Multi-pass membrane protein</topology>
    </subcellularLocation>
</comment>
<keyword evidence="5 13" id="KW-1133">Transmembrane helix</keyword>
<dbReference type="Gene3D" id="4.10.240.10">
    <property type="entry name" value="Zn(2)-C6 fungal-type DNA-binding domain"/>
    <property type="match status" value="1"/>
</dbReference>
<dbReference type="PROSITE" id="PS50048">
    <property type="entry name" value="ZN2_CY6_FUNGAL_2"/>
    <property type="match status" value="1"/>
</dbReference>
<evidence type="ECO:0000256" key="13">
    <source>
        <dbReference type="SAM" id="Phobius"/>
    </source>
</evidence>
<keyword evidence="17" id="KW-1185">Reference proteome</keyword>
<feature type="transmembrane region" description="Helical" evidence="13">
    <location>
        <begin position="432"/>
        <end position="455"/>
    </location>
</feature>
<dbReference type="Gene3D" id="1.20.1250.20">
    <property type="entry name" value="MFS general substrate transporter like domains"/>
    <property type="match status" value="1"/>
</dbReference>
<dbReference type="SUPFAM" id="SSF50978">
    <property type="entry name" value="WD40 repeat-like"/>
    <property type="match status" value="1"/>
</dbReference>
<feature type="transmembrane region" description="Helical" evidence="13">
    <location>
        <begin position="351"/>
        <end position="376"/>
    </location>
</feature>
<feature type="repeat" description="WD" evidence="11">
    <location>
        <begin position="1779"/>
        <end position="1794"/>
    </location>
</feature>
<dbReference type="PROSITE" id="PS00463">
    <property type="entry name" value="ZN2_CY6_FUNGAL_1"/>
    <property type="match status" value="1"/>
</dbReference>
<feature type="compositionally biased region" description="Basic residues" evidence="12">
    <location>
        <begin position="720"/>
        <end position="729"/>
    </location>
</feature>
<feature type="transmembrane region" description="Helical" evidence="13">
    <location>
        <begin position="397"/>
        <end position="420"/>
    </location>
</feature>
<accession>A0A8H4H7S5</accession>
<evidence type="ECO:0000256" key="7">
    <source>
        <dbReference type="ARBA" id="ARBA00023125"/>
    </source>
</evidence>
<evidence type="ECO:0000256" key="4">
    <source>
        <dbReference type="ARBA" id="ARBA00022737"/>
    </source>
</evidence>
<feature type="compositionally biased region" description="Polar residues" evidence="12">
    <location>
        <begin position="706"/>
        <end position="715"/>
    </location>
</feature>
<evidence type="ECO:0000256" key="8">
    <source>
        <dbReference type="ARBA" id="ARBA00023136"/>
    </source>
</evidence>
<feature type="domain" description="Major facilitator superfamily (MFS) profile" evidence="15">
    <location>
        <begin position="130"/>
        <end position="622"/>
    </location>
</feature>
<evidence type="ECO:0000256" key="9">
    <source>
        <dbReference type="ARBA" id="ARBA00023163"/>
    </source>
</evidence>
<evidence type="ECO:0000313" key="17">
    <source>
        <dbReference type="Proteomes" id="UP000653565"/>
    </source>
</evidence>
<feature type="transmembrane region" description="Helical" evidence="13">
    <location>
        <begin position="322"/>
        <end position="345"/>
    </location>
</feature>
<dbReference type="InterPro" id="IPR021858">
    <property type="entry name" value="Fun_TF"/>
</dbReference>
<feature type="transmembrane region" description="Helical" evidence="13">
    <location>
        <begin position="591"/>
        <end position="613"/>
    </location>
</feature>
<evidence type="ECO:0000256" key="5">
    <source>
        <dbReference type="ARBA" id="ARBA00022989"/>
    </source>
</evidence>
<feature type="transmembrane region" description="Helical" evidence="13">
    <location>
        <begin position="252"/>
        <end position="275"/>
    </location>
</feature>
<feature type="compositionally biased region" description="Polar residues" evidence="12">
    <location>
        <begin position="672"/>
        <end position="681"/>
    </location>
</feature>
<feature type="transmembrane region" description="Helical" evidence="13">
    <location>
        <begin position="165"/>
        <end position="183"/>
    </location>
</feature>
<dbReference type="PANTHER" id="PTHR23501">
    <property type="entry name" value="MAJOR FACILITATOR SUPERFAMILY"/>
    <property type="match status" value="1"/>
</dbReference>
<comment type="caution">
    <text evidence="16">The sequence shown here is derived from an EMBL/GenBank/DDBJ whole genome shotgun (WGS) entry which is preliminary data.</text>
</comment>
<dbReference type="PANTHER" id="PTHR23501:SF67">
    <property type="entry name" value="MFS MULTIDRUG EFFLUX TRANSPORTER (EUROFUNG)"/>
    <property type="match status" value="1"/>
</dbReference>
<dbReference type="InterPro" id="IPR019775">
    <property type="entry name" value="WD40_repeat_CS"/>
</dbReference>
<evidence type="ECO:0000256" key="1">
    <source>
        <dbReference type="ARBA" id="ARBA00004141"/>
    </source>
</evidence>
<dbReference type="InterPro" id="IPR036864">
    <property type="entry name" value="Zn2-C6_fun-type_DNA-bd_sf"/>
</dbReference>
<dbReference type="Pfam" id="PF00400">
    <property type="entry name" value="WD40"/>
    <property type="match status" value="2"/>
</dbReference>
<feature type="transmembrane region" description="Helical" evidence="13">
    <location>
        <begin position="462"/>
        <end position="481"/>
    </location>
</feature>
<dbReference type="SUPFAM" id="SSF57701">
    <property type="entry name" value="Zn2/Cys6 DNA-binding domain"/>
    <property type="match status" value="1"/>
</dbReference>
<dbReference type="Proteomes" id="UP000653565">
    <property type="component" value="Unassembled WGS sequence"/>
</dbReference>
<gene>
    <name evidence="16" type="ORF">CNMCM6805_006326</name>
</gene>
<dbReference type="Pfam" id="PF11951">
    <property type="entry name" value="Fungal_trans_2"/>
    <property type="match status" value="1"/>
</dbReference>
<feature type="compositionally biased region" description="Basic and acidic residues" evidence="12">
    <location>
        <begin position="15"/>
        <end position="32"/>
    </location>
</feature>
<evidence type="ECO:0000313" key="16">
    <source>
        <dbReference type="EMBL" id="KAF4238478.1"/>
    </source>
</evidence>